<dbReference type="SUPFAM" id="SSF56204">
    <property type="entry name" value="Hect, E3 ligase catalytic domain"/>
    <property type="match status" value="1"/>
</dbReference>
<feature type="repeat" description="Filamin" evidence="6">
    <location>
        <begin position="301"/>
        <end position="409"/>
    </location>
</feature>
<dbReference type="STRING" id="121224.E0VZH7"/>
<dbReference type="FunFam" id="3.30.2160.10:FF:000008">
    <property type="entry name" value="Apoptosis-resistant E3 ubiquitin protein ligase 1"/>
    <property type="match status" value="1"/>
</dbReference>
<dbReference type="OMA" id="GHLCKDA"/>
<dbReference type="SUPFAM" id="SSF81296">
    <property type="entry name" value="E set domains"/>
    <property type="match status" value="1"/>
</dbReference>
<dbReference type="SMART" id="SM00119">
    <property type="entry name" value="HECTc"/>
    <property type="match status" value="1"/>
</dbReference>
<evidence type="ECO:0000256" key="8">
    <source>
        <dbReference type="SAM" id="Phobius"/>
    </source>
</evidence>
<dbReference type="GO" id="GO:0006511">
    <property type="term" value="P:ubiquitin-dependent protein catabolic process"/>
    <property type="evidence" value="ECO:0007669"/>
    <property type="project" value="TreeGrafter"/>
</dbReference>
<dbReference type="InterPro" id="IPR058738">
    <property type="entry name" value="PH-like_AREL1"/>
</dbReference>
<dbReference type="Gene3D" id="2.60.40.10">
    <property type="entry name" value="Immunoglobulins"/>
    <property type="match status" value="1"/>
</dbReference>
<dbReference type="FunFam" id="2.60.40.10:FF:000975">
    <property type="entry name" value="Uncharacterized protein, isoform D"/>
    <property type="match status" value="1"/>
</dbReference>
<dbReference type="Gene3D" id="3.30.2410.10">
    <property type="entry name" value="Hect, E3 ligase catalytic domain"/>
    <property type="match status" value="1"/>
</dbReference>
<dbReference type="PROSITE" id="PS50237">
    <property type="entry name" value="HECT"/>
    <property type="match status" value="1"/>
</dbReference>
<organism>
    <name type="scientific">Pediculus humanus subsp. corporis</name>
    <name type="common">Body louse</name>
    <dbReference type="NCBI Taxonomy" id="121224"/>
    <lineage>
        <taxon>Eukaryota</taxon>
        <taxon>Metazoa</taxon>
        <taxon>Ecdysozoa</taxon>
        <taxon>Arthropoda</taxon>
        <taxon>Hexapoda</taxon>
        <taxon>Insecta</taxon>
        <taxon>Pterygota</taxon>
        <taxon>Neoptera</taxon>
        <taxon>Paraneoptera</taxon>
        <taxon>Psocodea</taxon>
        <taxon>Troctomorpha</taxon>
        <taxon>Phthiraptera</taxon>
        <taxon>Anoplura</taxon>
        <taxon>Pediculidae</taxon>
        <taxon>Pediculus</taxon>
    </lineage>
</organism>
<reference evidence="10" key="1">
    <citation type="submission" date="2007-04" db="EMBL/GenBank/DDBJ databases">
        <title>Annotation of Pediculus humanus corporis strain USDA.</title>
        <authorList>
            <person name="Kirkness E."/>
            <person name="Hannick L."/>
            <person name="Hass B."/>
            <person name="Bruggner R."/>
            <person name="Lawson D."/>
            <person name="Bidwell S."/>
            <person name="Joardar V."/>
            <person name="Caler E."/>
            <person name="Walenz B."/>
            <person name="Inman J."/>
            <person name="Schobel S."/>
            <person name="Galinsky K."/>
            <person name="Amedeo P."/>
            <person name="Strausberg R."/>
        </authorList>
    </citation>
    <scope>NUCLEOTIDE SEQUENCE</scope>
    <source>
        <strain evidence="10">USDA</strain>
    </source>
</reference>
<dbReference type="InterPro" id="IPR013783">
    <property type="entry name" value="Ig-like_fold"/>
</dbReference>
<dbReference type="InterPro" id="IPR017868">
    <property type="entry name" value="Filamin/ABP280_repeat-like"/>
</dbReference>
<comment type="catalytic activity">
    <reaction evidence="1">
        <text>S-ubiquitinyl-[E2 ubiquitin-conjugating enzyme]-L-cysteine + [acceptor protein]-L-lysine = [E2 ubiquitin-conjugating enzyme]-L-cysteine + N(6)-ubiquitinyl-[acceptor protein]-L-lysine.</text>
        <dbReference type="EC" id="2.3.2.26"/>
    </reaction>
</comment>
<evidence type="ECO:0000313" key="12">
    <source>
        <dbReference type="Proteomes" id="UP000009046"/>
    </source>
</evidence>
<feature type="domain" description="HECT" evidence="9">
    <location>
        <begin position="692"/>
        <end position="998"/>
    </location>
</feature>
<dbReference type="Pfam" id="PF00632">
    <property type="entry name" value="HECT"/>
    <property type="match status" value="1"/>
</dbReference>
<dbReference type="PANTHER" id="PTHR11254:SF340">
    <property type="entry name" value="APOPTOSIS-RESISTANT E3 UBIQUITIN PROTEIN LIGASE 1"/>
    <property type="match status" value="1"/>
</dbReference>
<dbReference type="EMBL" id="AAZO01006484">
    <property type="status" value="NOT_ANNOTATED_CDS"/>
    <property type="molecule type" value="Genomic_DNA"/>
</dbReference>
<dbReference type="GO" id="GO:0000209">
    <property type="term" value="P:protein polyubiquitination"/>
    <property type="evidence" value="ECO:0007669"/>
    <property type="project" value="TreeGrafter"/>
</dbReference>
<dbReference type="VEuPathDB" id="VectorBase:PHUM534170"/>
<dbReference type="GO" id="GO:0009966">
    <property type="term" value="P:regulation of signal transduction"/>
    <property type="evidence" value="ECO:0007669"/>
    <property type="project" value="UniProtKB-ARBA"/>
</dbReference>
<comment type="pathway">
    <text evidence="2">Protein modification; protein ubiquitination.</text>
</comment>
<name>E0VZH7_PEDHC</name>
<dbReference type="GO" id="GO:0043066">
    <property type="term" value="P:negative regulation of apoptotic process"/>
    <property type="evidence" value="ECO:0007669"/>
    <property type="project" value="TreeGrafter"/>
</dbReference>
<dbReference type="FunCoup" id="E0VZH7">
    <property type="interactions" value="1206"/>
</dbReference>
<dbReference type="EnsemblMetazoa" id="PHUM534170-RA">
    <property type="protein sequence ID" value="PHUM534170-PA"/>
    <property type="gene ID" value="PHUM534170"/>
</dbReference>
<comment type="caution">
    <text evidence="7">Lacks conserved residue(s) required for the propagation of feature annotation.</text>
</comment>
<dbReference type="KEGG" id="phu:Phum_PHUM534170"/>
<dbReference type="Pfam" id="PF00630">
    <property type="entry name" value="Filamin"/>
    <property type="match status" value="1"/>
</dbReference>
<dbReference type="Proteomes" id="UP000009046">
    <property type="component" value="Unassembled WGS sequence"/>
</dbReference>
<evidence type="ECO:0000256" key="3">
    <source>
        <dbReference type="ARBA" id="ARBA00012485"/>
    </source>
</evidence>
<keyword evidence="4" id="KW-0808">Transferase</keyword>
<dbReference type="InterPro" id="IPR000569">
    <property type="entry name" value="HECT_dom"/>
</dbReference>
<dbReference type="RefSeq" id="XP_002431521.1">
    <property type="nucleotide sequence ID" value="XM_002431476.1"/>
</dbReference>
<dbReference type="GO" id="GO:0016874">
    <property type="term" value="F:ligase activity"/>
    <property type="evidence" value="ECO:0007669"/>
    <property type="project" value="UniProtKB-KW"/>
</dbReference>
<evidence type="ECO:0000256" key="7">
    <source>
        <dbReference type="PROSITE-ProRule" id="PRU00104"/>
    </source>
</evidence>
<dbReference type="GO" id="GO:0005829">
    <property type="term" value="C:cytosol"/>
    <property type="evidence" value="ECO:0007669"/>
    <property type="project" value="TreeGrafter"/>
</dbReference>
<keyword evidence="8" id="KW-0472">Membrane</keyword>
<dbReference type="eggNOG" id="KOG0939">
    <property type="taxonomic scope" value="Eukaryota"/>
</dbReference>
<dbReference type="GeneID" id="8235266"/>
<dbReference type="Gene3D" id="3.90.1750.10">
    <property type="entry name" value="Hect, E3 ligase catalytic domains"/>
    <property type="match status" value="1"/>
</dbReference>
<evidence type="ECO:0000256" key="4">
    <source>
        <dbReference type="ARBA" id="ARBA00022679"/>
    </source>
</evidence>
<evidence type="ECO:0000313" key="10">
    <source>
        <dbReference type="EMBL" id="EEB18783.1"/>
    </source>
</evidence>
<keyword evidence="10" id="KW-0436">Ligase</keyword>
<feature type="transmembrane region" description="Helical" evidence="8">
    <location>
        <begin position="268"/>
        <end position="290"/>
    </location>
</feature>
<dbReference type="PROSITE" id="PS50194">
    <property type="entry name" value="FILAMIN_REPEAT"/>
    <property type="match status" value="1"/>
</dbReference>
<dbReference type="InterPro" id="IPR035983">
    <property type="entry name" value="Hect_E3_ubiquitin_ligase"/>
</dbReference>
<dbReference type="HOGENOM" id="CLU_014403_0_0_1"/>
<proteinExistence type="predicted"/>
<dbReference type="EC" id="2.3.2.26" evidence="3"/>
<dbReference type="Pfam" id="PF25916">
    <property type="entry name" value="AREL1_PH-like"/>
    <property type="match status" value="1"/>
</dbReference>
<dbReference type="InterPro" id="IPR050409">
    <property type="entry name" value="E3_ubiq-protein_ligase"/>
</dbReference>
<evidence type="ECO:0000313" key="11">
    <source>
        <dbReference type="EnsemblMetazoa" id="PHUM534170-PA"/>
    </source>
</evidence>
<dbReference type="AlphaFoldDB" id="E0VZH7"/>
<dbReference type="InterPro" id="IPR014756">
    <property type="entry name" value="Ig_E-set"/>
</dbReference>
<evidence type="ECO:0000256" key="1">
    <source>
        <dbReference type="ARBA" id="ARBA00000885"/>
    </source>
</evidence>
<dbReference type="InParanoid" id="E0VZH7"/>
<dbReference type="EMBL" id="DS235852">
    <property type="protein sequence ID" value="EEB18783.1"/>
    <property type="molecule type" value="Genomic_DNA"/>
</dbReference>
<dbReference type="PANTHER" id="PTHR11254">
    <property type="entry name" value="HECT DOMAIN UBIQUITIN-PROTEIN LIGASE"/>
    <property type="match status" value="1"/>
</dbReference>
<keyword evidence="8" id="KW-1133">Transmembrane helix</keyword>
<evidence type="ECO:0000256" key="2">
    <source>
        <dbReference type="ARBA" id="ARBA00004906"/>
    </source>
</evidence>
<evidence type="ECO:0000259" key="9">
    <source>
        <dbReference type="PROSITE" id="PS50237"/>
    </source>
</evidence>
<keyword evidence="8" id="KW-0812">Transmembrane</keyword>
<gene>
    <name evidence="11" type="primary">8235266</name>
    <name evidence="10" type="ORF">Phum_PHUM534170</name>
</gene>
<accession>E0VZH7</accession>
<keyword evidence="12" id="KW-1185">Reference proteome</keyword>
<dbReference type="CTD" id="8235266"/>
<evidence type="ECO:0000256" key="6">
    <source>
        <dbReference type="PROSITE-ProRule" id="PRU00087"/>
    </source>
</evidence>
<dbReference type="OrthoDB" id="6057829at2759"/>
<reference evidence="11" key="3">
    <citation type="submission" date="2020-05" db="UniProtKB">
        <authorList>
            <consortium name="EnsemblMetazoa"/>
        </authorList>
    </citation>
    <scope>IDENTIFICATION</scope>
    <source>
        <strain evidence="11">USDA</strain>
    </source>
</reference>
<protein>
    <recommendedName>
        <fullName evidence="3">HECT-type E3 ubiquitin transferase</fullName>
        <ecNumber evidence="3">2.3.2.26</ecNumber>
    </recommendedName>
</protein>
<keyword evidence="5 7" id="KW-0833">Ubl conjugation pathway</keyword>
<dbReference type="GO" id="GO:0061630">
    <property type="term" value="F:ubiquitin protein ligase activity"/>
    <property type="evidence" value="ECO:0007669"/>
    <property type="project" value="UniProtKB-EC"/>
</dbReference>
<sequence length="998" mass="114604">MRWHEMAIDQAELEHKVDNFKKDASKVEGLFEELLVLERKAKSFGNGVWPLPWVYEKIKKKWKKTSLEEILKVLAFNEEIYNSIATTRMKLDRNTEATSESDKKAEISLRQSINNCELILSEVESRFAKFDGVLQSMANPAIPEEEEENTRAKNCAQLNLKLDISATDKEKLEVASTLLKKELIFKKWLSVHNIEHLYSRLQENGITSLDDIYYIDSSSFPEFDFISLSEAKKFSFDSQNDLETVKLNLWYEILEEFQYEENWKWGSLGIISFCMAGLITFAIMAQPLFFPKAKPSLLQYVTGKYLQPSNCKVLFEWEDPKTVGETFVFTVEFYQRNGQAYPICNTDNLNVEVSEGSRQIATICQLGGCDPNLANIARIKFTARRAGVYKISVQIDGCHVRGSPFSKVFNSGPPDPNKTQLLKQSSIVVCTLDLRYTLAIEPRDEFDNFCHFNDPAAALKGYSVKISKLDSQEFGSHKSGFFYDGTSGKIKVLLKFQCEGCYHALVTLNNVRIRNGDFNIIVLNNIDTEIIQKNIASNNNGVCYEARLIKIQSETLQKPKKVFCYISPKQITIKEFILKFIPIRLLTFRLCPSTKFYFHGNNNQDGWPMFTIDDGCQGRVELASNYQNVIAATFNYFLLKNIGGSETFKDKQDFFYHEIRKLHHKHHHERIALKIYRDKIVESSMRATKSFSTSDWCKHFVVSFIGEEGVDCGGVRREWFNQLCSSLFDARNELFTAFSDNQQALVHPNSKRPPSFKLKHYEFAGKIVGKCLFESALGGKFRQMVKAKFTRSFLAQIIGLKIHYRYFEQDDPDLFLSKIKYIKENDVEDMELYFIEEEYCENGQLIKTIELIPNGSEIRVTNDTKQHYLDCLAQYKLVSSVKSEVEYFLKGLNELIPDSLLSIFDENELELLLCGTGEYDIGDFKANHIVNGNSLEFQRVLEWFWAAISNFTVEEMARLLQFTTGCSQLPPGGFKDLSPKFTLSAAPTFGNLPTAHTW</sequence>
<reference evidence="10" key="2">
    <citation type="submission" date="2007-04" db="EMBL/GenBank/DDBJ databases">
        <title>The genome of the human body louse.</title>
        <authorList>
            <consortium name="The Human Body Louse Genome Consortium"/>
            <person name="Kirkness E."/>
            <person name="Walenz B."/>
            <person name="Hass B."/>
            <person name="Bruggner R."/>
            <person name="Strausberg R."/>
        </authorList>
    </citation>
    <scope>NUCLEOTIDE SEQUENCE</scope>
    <source>
        <strain evidence="10">USDA</strain>
    </source>
</reference>
<evidence type="ECO:0000256" key="5">
    <source>
        <dbReference type="ARBA" id="ARBA00022786"/>
    </source>
</evidence>
<dbReference type="CDD" id="cd00078">
    <property type="entry name" value="HECTc"/>
    <property type="match status" value="1"/>
</dbReference>
<dbReference type="Gene3D" id="3.30.2160.10">
    <property type="entry name" value="Hect, E3 ligase catalytic domain"/>
    <property type="match status" value="1"/>
</dbReference>